<name>A0A498R1V7_9FIRM</name>
<proteinExistence type="predicted"/>
<dbReference type="AlphaFoldDB" id="A0A498R1V7"/>
<dbReference type="Proteomes" id="UP000277811">
    <property type="component" value="Unassembled WGS sequence"/>
</dbReference>
<keyword evidence="2" id="KW-1185">Reference proteome</keyword>
<evidence type="ECO:0000313" key="2">
    <source>
        <dbReference type="Proteomes" id="UP000277811"/>
    </source>
</evidence>
<gene>
    <name evidence="1" type="ORF">LUCI_0654</name>
</gene>
<reference evidence="1 2" key="1">
    <citation type="submission" date="2018-06" db="EMBL/GenBank/DDBJ databases">
        <authorList>
            <person name="Strepis N."/>
        </authorList>
    </citation>
    <scope>NUCLEOTIDE SEQUENCE [LARGE SCALE GENOMIC DNA]</scope>
    <source>
        <strain evidence="1">LUCI</strain>
    </source>
</reference>
<protein>
    <submittedName>
        <fullName evidence="1">Uncharacterized protein</fullName>
    </submittedName>
</protein>
<evidence type="ECO:0000313" key="1">
    <source>
        <dbReference type="EMBL" id="VBB05444.1"/>
    </source>
</evidence>
<accession>A0A498R1V7</accession>
<sequence>MASEVDSLFMERFVPFRERVLTAVADKHPQLMGMVNAFLSGKQNRFGVEVTEKGNVSGRYTLHLAGVKISRTEPDKLSPEIHHPFLGVIRPYLVVEKATLEAMLANEAAFMEDTAAAIRKYLPEVTVKFLRD</sequence>
<organism evidence="1 2">
    <name type="scientific">Lucifera butyrica</name>
    <dbReference type="NCBI Taxonomy" id="1351585"/>
    <lineage>
        <taxon>Bacteria</taxon>
        <taxon>Bacillati</taxon>
        <taxon>Bacillota</taxon>
        <taxon>Negativicutes</taxon>
        <taxon>Veillonellales</taxon>
        <taxon>Veillonellaceae</taxon>
        <taxon>Lucifera</taxon>
    </lineage>
</organism>
<dbReference type="RefSeq" id="WP_122626437.1">
    <property type="nucleotide sequence ID" value="NZ_UPPP01000056.1"/>
</dbReference>
<dbReference type="EMBL" id="UPPP01000056">
    <property type="protein sequence ID" value="VBB05444.1"/>
    <property type="molecule type" value="Genomic_DNA"/>
</dbReference>
<dbReference type="OrthoDB" id="1681626at2"/>